<reference evidence="1" key="1">
    <citation type="submission" date="2014-09" db="EMBL/GenBank/DDBJ databases">
        <authorList>
            <person name="Magalhaes I.L.F."/>
            <person name="Oliveira U."/>
            <person name="Santos F.R."/>
            <person name="Vidigal T.H.D.A."/>
            <person name="Brescovit A.D."/>
            <person name="Santos A.J."/>
        </authorList>
    </citation>
    <scope>NUCLEOTIDE SEQUENCE</scope>
    <source>
        <tissue evidence="1">Shoot tissue taken approximately 20 cm above the soil surface</tissue>
    </source>
</reference>
<proteinExistence type="predicted"/>
<dbReference type="EMBL" id="GBRH01275516">
    <property type="protein sequence ID" value="JAD22379.1"/>
    <property type="molecule type" value="Transcribed_RNA"/>
</dbReference>
<name>A0A0A8Y9B1_ARUDO</name>
<protein>
    <submittedName>
        <fullName evidence="1">Uncharacterized protein</fullName>
    </submittedName>
</protein>
<organism evidence="1">
    <name type="scientific">Arundo donax</name>
    <name type="common">Giant reed</name>
    <name type="synonym">Donax arundinaceus</name>
    <dbReference type="NCBI Taxonomy" id="35708"/>
    <lineage>
        <taxon>Eukaryota</taxon>
        <taxon>Viridiplantae</taxon>
        <taxon>Streptophyta</taxon>
        <taxon>Embryophyta</taxon>
        <taxon>Tracheophyta</taxon>
        <taxon>Spermatophyta</taxon>
        <taxon>Magnoliopsida</taxon>
        <taxon>Liliopsida</taxon>
        <taxon>Poales</taxon>
        <taxon>Poaceae</taxon>
        <taxon>PACMAD clade</taxon>
        <taxon>Arundinoideae</taxon>
        <taxon>Arundineae</taxon>
        <taxon>Arundo</taxon>
    </lineage>
</organism>
<accession>A0A0A8Y9B1</accession>
<sequence length="26" mass="3033">MCVGVLLVTSLQVMQFLPHAWCLRMR</sequence>
<dbReference type="AlphaFoldDB" id="A0A0A8Y9B1"/>
<reference evidence="1" key="2">
    <citation type="journal article" date="2015" name="Data Brief">
        <title>Shoot transcriptome of the giant reed, Arundo donax.</title>
        <authorList>
            <person name="Barrero R.A."/>
            <person name="Guerrero F.D."/>
            <person name="Moolhuijzen P."/>
            <person name="Goolsby J.A."/>
            <person name="Tidwell J."/>
            <person name="Bellgard S.E."/>
            <person name="Bellgard M.I."/>
        </authorList>
    </citation>
    <scope>NUCLEOTIDE SEQUENCE</scope>
    <source>
        <tissue evidence="1">Shoot tissue taken approximately 20 cm above the soil surface</tissue>
    </source>
</reference>
<evidence type="ECO:0000313" key="1">
    <source>
        <dbReference type="EMBL" id="JAD22379.1"/>
    </source>
</evidence>